<protein>
    <submittedName>
        <fullName evidence="1">Uncharacterized protein</fullName>
    </submittedName>
</protein>
<name>A0A0E9PHT3_ANGAN</name>
<organism evidence="1">
    <name type="scientific">Anguilla anguilla</name>
    <name type="common">European freshwater eel</name>
    <name type="synonym">Muraena anguilla</name>
    <dbReference type="NCBI Taxonomy" id="7936"/>
    <lineage>
        <taxon>Eukaryota</taxon>
        <taxon>Metazoa</taxon>
        <taxon>Chordata</taxon>
        <taxon>Craniata</taxon>
        <taxon>Vertebrata</taxon>
        <taxon>Euteleostomi</taxon>
        <taxon>Actinopterygii</taxon>
        <taxon>Neopterygii</taxon>
        <taxon>Teleostei</taxon>
        <taxon>Anguilliformes</taxon>
        <taxon>Anguillidae</taxon>
        <taxon>Anguilla</taxon>
    </lineage>
</organism>
<reference evidence="1" key="1">
    <citation type="submission" date="2014-11" db="EMBL/GenBank/DDBJ databases">
        <authorList>
            <person name="Amaro Gonzalez C."/>
        </authorList>
    </citation>
    <scope>NUCLEOTIDE SEQUENCE</scope>
</reference>
<reference evidence="1" key="2">
    <citation type="journal article" date="2015" name="Fish Shellfish Immunol.">
        <title>Early steps in the European eel (Anguilla anguilla)-Vibrio vulnificus interaction in the gills: Role of the RtxA13 toxin.</title>
        <authorList>
            <person name="Callol A."/>
            <person name="Pajuelo D."/>
            <person name="Ebbesson L."/>
            <person name="Teles M."/>
            <person name="MacKenzie S."/>
            <person name="Amaro C."/>
        </authorList>
    </citation>
    <scope>NUCLEOTIDE SEQUENCE</scope>
</reference>
<sequence>MYSTSTPADSSWSPLHITLQAFGRRSYPERRTTKYITITRNKCVQNPREKYHSKCREQPHSLTCTL</sequence>
<evidence type="ECO:0000313" key="1">
    <source>
        <dbReference type="EMBL" id="JAH04181.1"/>
    </source>
</evidence>
<dbReference type="AlphaFoldDB" id="A0A0E9PHT3"/>
<dbReference type="EMBL" id="GBXM01102869">
    <property type="protein sequence ID" value="JAH05708.1"/>
    <property type="molecule type" value="Transcribed_RNA"/>
</dbReference>
<dbReference type="EMBL" id="GBXM01104396">
    <property type="protein sequence ID" value="JAH04181.1"/>
    <property type="molecule type" value="Transcribed_RNA"/>
</dbReference>
<accession>A0A0E9PHT3</accession>
<proteinExistence type="predicted"/>